<protein>
    <submittedName>
        <fullName evidence="1">Spheroidene monooxygenase</fullName>
    </submittedName>
</protein>
<name>A0ABY2KKN7_9RHOB</name>
<dbReference type="Proteomes" id="UP000297741">
    <property type="component" value="Unassembled WGS sequence"/>
</dbReference>
<evidence type="ECO:0000313" key="1">
    <source>
        <dbReference type="EMBL" id="TGD43065.1"/>
    </source>
</evidence>
<keyword evidence="1" id="KW-0560">Oxidoreductase</keyword>
<dbReference type="InterPro" id="IPR049574">
    <property type="entry name" value="CrtA-like"/>
</dbReference>
<organism evidence="1 2">
    <name type="scientific">Pseudotabrizicola sediminis</name>
    <dbReference type="NCBI Taxonomy" id="2486418"/>
    <lineage>
        <taxon>Bacteria</taxon>
        <taxon>Pseudomonadati</taxon>
        <taxon>Pseudomonadota</taxon>
        <taxon>Alphaproteobacteria</taxon>
        <taxon>Rhodobacterales</taxon>
        <taxon>Paracoccaceae</taxon>
        <taxon>Pseudotabrizicola</taxon>
    </lineage>
</organism>
<accession>A0ABY2KKN7</accession>
<dbReference type="CDD" id="cd21650">
    <property type="entry name" value="CrtA-like"/>
    <property type="match status" value="1"/>
</dbReference>
<dbReference type="GO" id="GO:0004497">
    <property type="term" value="F:monooxygenase activity"/>
    <property type="evidence" value="ECO:0007669"/>
    <property type="project" value="UniProtKB-KW"/>
</dbReference>
<comment type="caution">
    <text evidence="1">The sequence shown here is derived from an EMBL/GenBank/DDBJ whole genome shotgun (WGS) entry which is preliminary data.</text>
</comment>
<proteinExistence type="predicted"/>
<keyword evidence="1" id="KW-0503">Monooxygenase</keyword>
<keyword evidence="2" id="KW-1185">Reference proteome</keyword>
<dbReference type="RefSeq" id="WP_135431779.1">
    <property type="nucleotide sequence ID" value="NZ_RPEM01000007.1"/>
</dbReference>
<sequence length="243" mass="26323">MSVATLSLFRFDGLGPRLWVIGQMGAARFGLAQERRAAFWKLCGSGTGQGFTPRPNWGVWAILATWPDEATARDAVATSAVHSRWRAKAAESWTLFLNPTSARGAWAGVNPFATTGQSQPPTQTSGPIIALTRATIRPARALRFWNRVPDISAVIGADPNVIFKIGIGEMPLLHQVTFSVWPDAASMAMFARGNGPHGRAIDAVRDGNWFAEELYARFALLGTVGSWEGGDPLARYRTQKDAA</sequence>
<dbReference type="EMBL" id="RPEM01000007">
    <property type="protein sequence ID" value="TGD43065.1"/>
    <property type="molecule type" value="Genomic_DNA"/>
</dbReference>
<dbReference type="NCBIfam" id="NF045923">
    <property type="entry name" value="SpheroidMoxCrtARhod"/>
    <property type="match status" value="1"/>
</dbReference>
<reference evidence="1 2" key="1">
    <citation type="submission" date="2018-11" db="EMBL/GenBank/DDBJ databases">
        <title>Tabrizicola sp. isolated from sediment of alpine lake.</title>
        <authorList>
            <person name="Liu Z."/>
        </authorList>
    </citation>
    <scope>NUCLEOTIDE SEQUENCE [LARGE SCALE GENOMIC DNA]</scope>
    <source>
        <strain evidence="1 2">DRYC-M-16</strain>
    </source>
</reference>
<gene>
    <name evidence="1" type="ORF">EEB11_11570</name>
</gene>
<evidence type="ECO:0000313" key="2">
    <source>
        <dbReference type="Proteomes" id="UP000297741"/>
    </source>
</evidence>